<dbReference type="AlphaFoldDB" id="X6NAM8"/>
<evidence type="ECO:0000313" key="3">
    <source>
        <dbReference type="EMBL" id="ETO22357.1"/>
    </source>
</evidence>
<evidence type="ECO:0000313" key="4">
    <source>
        <dbReference type="Proteomes" id="UP000023152"/>
    </source>
</evidence>
<dbReference type="InterPro" id="IPR043129">
    <property type="entry name" value="ATPase_NBD"/>
</dbReference>
<proteinExistence type="predicted"/>
<keyword evidence="1" id="KW-0547">Nucleotide-binding</keyword>
<comment type="caution">
    <text evidence="3">The sequence shown here is derived from an EMBL/GenBank/DDBJ whole genome shotgun (WGS) entry which is preliminary data.</text>
</comment>
<feature type="non-terminal residue" evidence="3">
    <location>
        <position position="1"/>
    </location>
</feature>
<keyword evidence="2" id="KW-0067">ATP-binding</keyword>
<evidence type="ECO:0000256" key="1">
    <source>
        <dbReference type="ARBA" id="ARBA00022741"/>
    </source>
</evidence>
<reference evidence="3 4" key="1">
    <citation type="journal article" date="2013" name="Curr. Biol.">
        <title>The Genome of the Foraminiferan Reticulomyxa filosa.</title>
        <authorList>
            <person name="Glockner G."/>
            <person name="Hulsmann N."/>
            <person name="Schleicher M."/>
            <person name="Noegel A.A."/>
            <person name="Eichinger L."/>
            <person name="Gallinger C."/>
            <person name="Pawlowski J."/>
            <person name="Sierra R."/>
            <person name="Euteneuer U."/>
            <person name="Pillet L."/>
            <person name="Moustafa A."/>
            <person name="Platzer M."/>
            <person name="Groth M."/>
            <person name="Szafranski K."/>
            <person name="Schliwa M."/>
        </authorList>
    </citation>
    <scope>NUCLEOTIDE SEQUENCE [LARGE SCALE GENOMIC DNA]</scope>
</reference>
<dbReference type="Gene3D" id="3.90.640.10">
    <property type="entry name" value="Actin, Chain A, domain 4"/>
    <property type="match status" value="1"/>
</dbReference>
<dbReference type="FunFam" id="3.90.640.10:FF:000003">
    <property type="entry name" value="Molecular chaperone DnaK"/>
    <property type="match status" value="1"/>
</dbReference>
<dbReference type="GO" id="GO:0005524">
    <property type="term" value="F:ATP binding"/>
    <property type="evidence" value="ECO:0007669"/>
    <property type="project" value="UniProtKB-KW"/>
</dbReference>
<gene>
    <name evidence="3" type="ORF">RFI_14842</name>
</gene>
<evidence type="ECO:0000256" key="2">
    <source>
        <dbReference type="ARBA" id="ARBA00022840"/>
    </source>
</evidence>
<dbReference type="Gene3D" id="3.30.420.40">
    <property type="match status" value="2"/>
</dbReference>
<dbReference type="OrthoDB" id="29851at2759"/>
<dbReference type="PANTHER" id="PTHR19375">
    <property type="entry name" value="HEAT SHOCK PROTEIN 70KDA"/>
    <property type="match status" value="1"/>
</dbReference>
<dbReference type="EMBL" id="ASPP01010812">
    <property type="protein sequence ID" value="ETO22357.1"/>
    <property type="molecule type" value="Genomic_DNA"/>
</dbReference>
<keyword evidence="3" id="KW-0346">Stress response</keyword>
<dbReference type="SUPFAM" id="SSF53067">
    <property type="entry name" value="Actin-like ATPase domain"/>
    <property type="match status" value="1"/>
</dbReference>
<feature type="non-terminal residue" evidence="3">
    <location>
        <position position="398"/>
    </location>
</feature>
<accession>X6NAM8</accession>
<sequence length="398" mass="44984">YLFKQTKNIYIYGKAVKKAGEEAGLKVMSMLDEEIAVLIAYGLNNKQGIDKIKNVLIFDMGGRKCTSSIVAITKNGMEIKAVQQGPGGDACTTMLVTHFINEIKTTHNVDIRDDNDKHAETRLRIACNIVKHRLSLEQTVDTCLKFNSNDFTLSISQTKFESLCEQLFCECVDTMTKALKECAMNKSDITEVVMVGGSTFIPKINHLIRDFFKDTSPPILNSINANEVVAHGAAIYAAFSNNQNAFADRLWTYQRPSARILCEDPSPPKIKIDSTYIIAMYKILKATLPKAHVKIYAETENFIQELLDKINHRIKTTDDNKAEYLNNNIEVKFVKKHEMVSYLQTEQTSAAKNEWNVDIDTTKWGEFEKWLITQTQNLEATIKTALKQEADEFVIDGV</sequence>
<dbReference type="InterPro" id="IPR013126">
    <property type="entry name" value="Hsp_70_fam"/>
</dbReference>
<dbReference type="GO" id="GO:0140662">
    <property type="term" value="F:ATP-dependent protein folding chaperone"/>
    <property type="evidence" value="ECO:0007669"/>
    <property type="project" value="InterPro"/>
</dbReference>
<keyword evidence="4" id="KW-1185">Reference proteome</keyword>
<organism evidence="3 4">
    <name type="scientific">Reticulomyxa filosa</name>
    <dbReference type="NCBI Taxonomy" id="46433"/>
    <lineage>
        <taxon>Eukaryota</taxon>
        <taxon>Sar</taxon>
        <taxon>Rhizaria</taxon>
        <taxon>Retaria</taxon>
        <taxon>Foraminifera</taxon>
        <taxon>Monothalamids</taxon>
        <taxon>Reticulomyxidae</taxon>
        <taxon>Reticulomyxa</taxon>
    </lineage>
</organism>
<dbReference type="Proteomes" id="UP000023152">
    <property type="component" value="Unassembled WGS sequence"/>
</dbReference>
<name>X6NAM8_RETFI</name>
<protein>
    <submittedName>
        <fullName evidence="3">Heat shock protein 70</fullName>
    </submittedName>
</protein>
<dbReference type="Pfam" id="PF00012">
    <property type="entry name" value="HSP70"/>
    <property type="match status" value="1"/>
</dbReference>